<sequence>MSEDDNRPSDSDNPEIPVVPERRMVIFYRTSDSSSSSSESSSDTSESSSDTSETSGVSGCSESLSDYRNYVNSVNFEDMVAELSDYGSEDEDPNAPTSQRRKQLENYRKKLVAIRKKVKKQLIIMMAPYNDDDADADPEV</sequence>
<name>A0A2S2PTI1_SCHGA</name>
<feature type="compositionally biased region" description="Basic and acidic residues" evidence="1">
    <location>
        <begin position="1"/>
        <end position="10"/>
    </location>
</feature>
<evidence type="ECO:0000256" key="1">
    <source>
        <dbReference type="SAM" id="MobiDB-lite"/>
    </source>
</evidence>
<proteinExistence type="predicted"/>
<accession>A0A2S2PTI1</accession>
<evidence type="ECO:0000313" key="2">
    <source>
        <dbReference type="EMBL" id="MBY32638.1"/>
    </source>
</evidence>
<organism evidence="2">
    <name type="scientific">Schizaphis graminum</name>
    <name type="common">Green bug aphid</name>
    <dbReference type="NCBI Taxonomy" id="13262"/>
    <lineage>
        <taxon>Eukaryota</taxon>
        <taxon>Metazoa</taxon>
        <taxon>Ecdysozoa</taxon>
        <taxon>Arthropoda</taxon>
        <taxon>Hexapoda</taxon>
        <taxon>Insecta</taxon>
        <taxon>Pterygota</taxon>
        <taxon>Neoptera</taxon>
        <taxon>Paraneoptera</taxon>
        <taxon>Hemiptera</taxon>
        <taxon>Sternorrhyncha</taxon>
        <taxon>Aphidomorpha</taxon>
        <taxon>Aphidoidea</taxon>
        <taxon>Aphididae</taxon>
        <taxon>Aphidini</taxon>
        <taxon>Schizaphis</taxon>
    </lineage>
</organism>
<reference evidence="2" key="1">
    <citation type="submission" date="2018-04" db="EMBL/GenBank/DDBJ databases">
        <title>Transcriptome of Schizaphis graminum biotype I.</title>
        <authorList>
            <person name="Scully E.D."/>
            <person name="Geib S.M."/>
            <person name="Palmer N.A."/>
            <person name="Koch K."/>
            <person name="Bradshaw J."/>
            <person name="Heng-Moss T."/>
            <person name="Sarath G."/>
        </authorList>
    </citation>
    <scope>NUCLEOTIDE SEQUENCE</scope>
</reference>
<gene>
    <name evidence="2" type="ORF">g.2588</name>
</gene>
<dbReference type="AlphaFoldDB" id="A0A2S2PTI1"/>
<dbReference type="EMBL" id="GGMR01020019">
    <property type="protein sequence ID" value="MBY32638.1"/>
    <property type="molecule type" value="Transcribed_RNA"/>
</dbReference>
<feature type="compositionally biased region" description="Low complexity" evidence="1">
    <location>
        <begin position="30"/>
        <end position="55"/>
    </location>
</feature>
<feature type="region of interest" description="Disordered" evidence="1">
    <location>
        <begin position="1"/>
        <end position="64"/>
    </location>
</feature>
<protein>
    <submittedName>
        <fullName evidence="2">Uncharacterized protein</fullName>
    </submittedName>
</protein>
<feature type="region of interest" description="Disordered" evidence="1">
    <location>
        <begin position="83"/>
        <end position="105"/>
    </location>
</feature>